<keyword evidence="3" id="KW-1185">Reference proteome</keyword>
<dbReference type="PANTHER" id="PTHR14237">
    <property type="entry name" value="MOLYBDOPTERIN COFACTOR SULFURASE MOSC"/>
    <property type="match status" value="1"/>
</dbReference>
<evidence type="ECO:0000313" key="3">
    <source>
        <dbReference type="Proteomes" id="UP000253551"/>
    </source>
</evidence>
<dbReference type="STRING" id="4846.A0A367J7X9"/>
<dbReference type="InterPro" id="IPR011037">
    <property type="entry name" value="Pyrv_Knase-like_insert_dom_sf"/>
</dbReference>
<dbReference type="InterPro" id="IPR005303">
    <property type="entry name" value="MOCOS_middle"/>
</dbReference>
<dbReference type="AlphaFoldDB" id="A0A367J7X9"/>
<dbReference type="Proteomes" id="UP000253551">
    <property type="component" value="Unassembled WGS sequence"/>
</dbReference>
<protein>
    <recommendedName>
        <fullName evidence="1">MOSC domain-containing protein</fullName>
    </recommendedName>
</protein>
<dbReference type="OrthoDB" id="17255at2759"/>
<dbReference type="InterPro" id="IPR005302">
    <property type="entry name" value="MoCF_Sase_C"/>
</dbReference>
<feature type="domain" description="MOSC" evidence="1">
    <location>
        <begin position="137"/>
        <end position="291"/>
    </location>
</feature>
<evidence type="ECO:0000313" key="2">
    <source>
        <dbReference type="EMBL" id="RCH86020.1"/>
    </source>
</evidence>
<accession>A0A367J7X9</accession>
<name>A0A367J7X9_RHIST</name>
<organism evidence="2 3">
    <name type="scientific">Rhizopus stolonifer</name>
    <name type="common">Rhizopus nigricans</name>
    <dbReference type="NCBI Taxonomy" id="4846"/>
    <lineage>
        <taxon>Eukaryota</taxon>
        <taxon>Fungi</taxon>
        <taxon>Fungi incertae sedis</taxon>
        <taxon>Mucoromycota</taxon>
        <taxon>Mucoromycotina</taxon>
        <taxon>Mucoromycetes</taxon>
        <taxon>Mucorales</taxon>
        <taxon>Mucorineae</taxon>
        <taxon>Rhizopodaceae</taxon>
        <taxon>Rhizopus</taxon>
    </lineage>
</organism>
<gene>
    <name evidence="2" type="ORF">CU098_001853</name>
</gene>
<dbReference type="EMBL" id="PJQM01004030">
    <property type="protein sequence ID" value="RCH86020.1"/>
    <property type="molecule type" value="Genomic_DNA"/>
</dbReference>
<proteinExistence type="predicted"/>
<dbReference type="PROSITE" id="PS51340">
    <property type="entry name" value="MOSC"/>
    <property type="match status" value="1"/>
</dbReference>
<dbReference type="Pfam" id="PF03473">
    <property type="entry name" value="MOSC"/>
    <property type="match status" value="1"/>
</dbReference>
<sequence>MPIFTEPKVENIHIYPIKSCHGIQVEECQTGYLGVEYDRRFMMIEEDTNKFITQRKYPSLCLLYPKINIKKNILTLTAQGQDDFEFPLQQDLSQLPQLTIKLWKDTLILFDLGQKVADWLTQFLILHKDHTDENDQGEVPRVRLVTIDPGVYSRPAHPNLPGVHLPLTDESPISMGCLTSLEEINKTLKNKIPMSRFRNNINISGTVPWEEDHWLVVSIGEATFYIVQPTARCPIPNIDQETGKKDAWCGPTDHLKKLRQFREEPGQGQFCCDVIPLTFGKVRVGDTIKVLERIPKDHRQFPIQQSCTI</sequence>
<dbReference type="PANTHER" id="PTHR14237:SF19">
    <property type="entry name" value="MITOCHONDRIAL AMIDOXIME REDUCING COMPONENT 1"/>
    <property type="match status" value="1"/>
</dbReference>
<reference evidence="2 3" key="1">
    <citation type="journal article" date="2018" name="G3 (Bethesda)">
        <title>Phylogenetic and Phylogenomic Definition of Rhizopus Species.</title>
        <authorList>
            <person name="Gryganskyi A.P."/>
            <person name="Golan J."/>
            <person name="Dolatabadi S."/>
            <person name="Mondo S."/>
            <person name="Robb S."/>
            <person name="Idnurm A."/>
            <person name="Muszewska A."/>
            <person name="Steczkiewicz K."/>
            <person name="Masonjones S."/>
            <person name="Liao H.L."/>
            <person name="Gajdeczka M.T."/>
            <person name="Anike F."/>
            <person name="Vuek A."/>
            <person name="Anishchenko I.M."/>
            <person name="Voigt K."/>
            <person name="de Hoog G.S."/>
            <person name="Smith M.E."/>
            <person name="Heitman J."/>
            <person name="Vilgalys R."/>
            <person name="Stajich J.E."/>
        </authorList>
    </citation>
    <scope>NUCLEOTIDE SEQUENCE [LARGE SCALE GENOMIC DNA]</scope>
    <source>
        <strain evidence="2 3">LSU 92-RS-03</strain>
    </source>
</reference>
<evidence type="ECO:0000259" key="1">
    <source>
        <dbReference type="PROSITE" id="PS51340"/>
    </source>
</evidence>
<dbReference type="GO" id="GO:0003824">
    <property type="term" value="F:catalytic activity"/>
    <property type="evidence" value="ECO:0007669"/>
    <property type="project" value="InterPro"/>
</dbReference>
<dbReference type="SUPFAM" id="SSF50800">
    <property type="entry name" value="PK beta-barrel domain-like"/>
    <property type="match status" value="1"/>
</dbReference>
<comment type="caution">
    <text evidence="2">The sequence shown here is derived from an EMBL/GenBank/DDBJ whole genome shotgun (WGS) entry which is preliminary data.</text>
</comment>
<dbReference type="Pfam" id="PF03476">
    <property type="entry name" value="MOSC_N"/>
    <property type="match status" value="1"/>
</dbReference>
<dbReference type="GO" id="GO:0030170">
    <property type="term" value="F:pyridoxal phosphate binding"/>
    <property type="evidence" value="ECO:0007669"/>
    <property type="project" value="InterPro"/>
</dbReference>
<dbReference type="SUPFAM" id="SSF141673">
    <property type="entry name" value="MOSC N-terminal domain-like"/>
    <property type="match status" value="1"/>
</dbReference>
<dbReference type="GO" id="GO:0030151">
    <property type="term" value="F:molybdenum ion binding"/>
    <property type="evidence" value="ECO:0007669"/>
    <property type="project" value="InterPro"/>
</dbReference>